<accession>A0A9P7GNR8</accession>
<proteinExistence type="predicted"/>
<feature type="compositionally biased region" description="Low complexity" evidence="1">
    <location>
        <begin position="111"/>
        <end position="128"/>
    </location>
</feature>
<sequence>MAQGLYISTRFEPAHPLLLLSILSALLGTSIFGLALTIAQKIGPIRNELALALTLSLSVTTLLFHAAYYYFFAAHRRKNVFPLIAAAAIWLAWLVLAGVAIYEAARGHPLASSSNSSSKKVPGSSPAGAAGNRNAIPPSLKPWMVAQAVLASFEVAIFGLAVVLHVLRHREVIATRGNRGSVEMTIKVQACSAAPPQHLAATNLATRVAPAAKDPRPPLALPLILQKQILEITDQGSPMSQSPVDTSPKYNPFHPLILLGIPSALLCMAVFALSVLSLGQLTPITWHALPGLALALSGMTLLFHLLYYFAARHRRHPSGLPILPAGSFFTAVALWLVWLIIAVIAVYEAASGRPIDPSPTSEDHEARDIHEDGKEVTPRVVAQAVLVWLEVGVFGITVLLFGLLRRRASTKPPQIQNP</sequence>
<comment type="caution">
    <text evidence="3">The sequence shown here is derived from an EMBL/GenBank/DDBJ whole genome shotgun (WGS) entry which is preliminary data.</text>
</comment>
<evidence type="ECO:0000256" key="1">
    <source>
        <dbReference type="SAM" id="MobiDB-lite"/>
    </source>
</evidence>
<evidence type="ECO:0000313" key="4">
    <source>
        <dbReference type="Proteomes" id="UP000717328"/>
    </source>
</evidence>
<keyword evidence="4" id="KW-1185">Reference proteome</keyword>
<evidence type="ECO:0000313" key="3">
    <source>
        <dbReference type="EMBL" id="KAG5653483.1"/>
    </source>
</evidence>
<gene>
    <name evidence="3" type="ORF">H0H81_000118</name>
</gene>
<feature type="transmembrane region" description="Helical" evidence="2">
    <location>
        <begin position="288"/>
        <end position="310"/>
    </location>
</feature>
<keyword evidence="2" id="KW-0472">Membrane</keyword>
<dbReference type="AlphaFoldDB" id="A0A9P7GNR8"/>
<evidence type="ECO:0000256" key="2">
    <source>
        <dbReference type="SAM" id="Phobius"/>
    </source>
</evidence>
<feature type="transmembrane region" description="Helical" evidence="2">
    <location>
        <begin position="322"/>
        <end position="347"/>
    </location>
</feature>
<dbReference type="Proteomes" id="UP000717328">
    <property type="component" value="Unassembled WGS sequence"/>
</dbReference>
<dbReference type="EMBL" id="JABCKI010000050">
    <property type="protein sequence ID" value="KAG5653483.1"/>
    <property type="molecule type" value="Genomic_DNA"/>
</dbReference>
<keyword evidence="2" id="KW-0812">Transmembrane</keyword>
<feature type="transmembrane region" description="Helical" evidence="2">
    <location>
        <begin position="83"/>
        <end position="102"/>
    </location>
</feature>
<organism evidence="3 4">
    <name type="scientific">Sphagnurus paluster</name>
    <dbReference type="NCBI Taxonomy" id="117069"/>
    <lineage>
        <taxon>Eukaryota</taxon>
        <taxon>Fungi</taxon>
        <taxon>Dikarya</taxon>
        <taxon>Basidiomycota</taxon>
        <taxon>Agaricomycotina</taxon>
        <taxon>Agaricomycetes</taxon>
        <taxon>Agaricomycetidae</taxon>
        <taxon>Agaricales</taxon>
        <taxon>Tricholomatineae</taxon>
        <taxon>Lyophyllaceae</taxon>
        <taxon>Sphagnurus</taxon>
    </lineage>
</organism>
<feature type="transmembrane region" description="Helical" evidence="2">
    <location>
        <begin position="143"/>
        <end position="167"/>
    </location>
</feature>
<keyword evidence="2" id="KW-1133">Transmembrane helix</keyword>
<reference evidence="3" key="2">
    <citation type="submission" date="2021-10" db="EMBL/GenBank/DDBJ databases">
        <title>Phylogenomics reveals ancestral predisposition of the termite-cultivated fungus Termitomyces towards a domesticated lifestyle.</title>
        <authorList>
            <person name="Auxier B."/>
            <person name="Grum-Grzhimaylo A."/>
            <person name="Cardenas M.E."/>
            <person name="Lodge J.D."/>
            <person name="Laessoe T."/>
            <person name="Pedersen O."/>
            <person name="Smith M.E."/>
            <person name="Kuyper T.W."/>
            <person name="Franco-Molano E.A."/>
            <person name="Baroni T.J."/>
            <person name="Aanen D.K."/>
        </authorList>
    </citation>
    <scope>NUCLEOTIDE SEQUENCE</scope>
    <source>
        <strain evidence="3">D49</strain>
    </source>
</reference>
<feature type="region of interest" description="Disordered" evidence="1">
    <location>
        <begin position="109"/>
        <end position="130"/>
    </location>
</feature>
<protein>
    <submittedName>
        <fullName evidence="3">Uncharacterized protein</fullName>
    </submittedName>
</protein>
<feature type="transmembrane region" description="Helical" evidence="2">
    <location>
        <begin position="380"/>
        <end position="404"/>
    </location>
</feature>
<reference evidence="3" key="1">
    <citation type="submission" date="2021-02" db="EMBL/GenBank/DDBJ databases">
        <authorList>
            <person name="Nieuwenhuis M."/>
            <person name="Van De Peppel L.J.J."/>
        </authorList>
    </citation>
    <scope>NUCLEOTIDE SEQUENCE</scope>
    <source>
        <strain evidence="3">D49</strain>
    </source>
</reference>
<feature type="transmembrane region" description="Helical" evidence="2">
    <location>
        <begin position="49"/>
        <end position="71"/>
    </location>
</feature>
<feature type="transmembrane region" description="Helical" evidence="2">
    <location>
        <begin position="256"/>
        <end position="276"/>
    </location>
</feature>
<name>A0A9P7GNR8_9AGAR</name>